<accession>A0ACB9RE63</accession>
<name>A0ACB9RE63_9MYRT</name>
<evidence type="ECO:0000313" key="2">
    <source>
        <dbReference type="Proteomes" id="UP001057402"/>
    </source>
</evidence>
<gene>
    <name evidence="1" type="ORF">MLD38_013720</name>
</gene>
<dbReference type="EMBL" id="CM042883">
    <property type="protein sequence ID" value="KAI4375904.1"/>
    <property type="molecule type" value="Genomic_DNA"/>
</dbReference>
<dbReference type="Proteomes" id="UP001057402">
    <property type="component" value="Chromosome 4"/>
</dbReference>
<evidence type="ECO:0000313" key="1">
    <source>
        <dbReference type="EMBL" id="KAI4375904.1"/>
    </source>
</evidence>
<comment type="caution">
    <text evidence="1">The sequence shown here is derived from an EMBL/GenBank/DDBJ whole genome shotgun (WGS) entry which is preliminary data.</text>
</comment>
<protein>
    <submittedName>
        <fullName evidence="1">Uncharacterized protein</fullName>
    </submittedName>
</protein>
<sequence>MSFQLSEADPTNASPNSHPLSLSFGSILLQRAWLQGVLVYVLHDDRLILNGGTGVIELSLSGEFTSSTGMNVRDGHQRELCPSQRRLPFDQGS</sequence>
<reference evidence="2" key="1">
    <citation type="journal article" date="2023" name="Front. Plant Sci.">
        <title>Chromosomal-level genome assembly of Melastoma candidum provides insights into trichome evolution.</title>
        <authorList>
            <person name="Zhong Y."/>
            <person name="Wu W."/>
            <person name="Sun C."/>
            <person name="Zou P."/>
            <person name="Liu Y."/>
            <person name="Dai S."/>
            <person name="Zhou R."/>
        </authorList>
    </citation>
    <scope>NUCLEOTIDE SEQUENCE [LARGE SCALE GENOMIC DNA]</scope>
</reference>
<keyword evidence="2" id="KW-1185">Reference proteome</keyword>
<proteinExistence type="predicted"/>
<organism evidence="1 2">
    <name type="scientific">Melastoma candidum</name>
    <dbReference type="NCBI Taxonomy" id="119954"/>
    <lineage>
        <taxon>Eukaryota</taxon>
        <taxon>Viridiplantae</taxon>
        <taxon>Streptophyta</taxon>
        <taxon>Embryophyta</taxon>
        <taxon>Tracheophyta</taxon>
        <taxon>Spermatophyta</taxon>
        <taxon>Magnoliopsida</taxon>
        <taxon>eudicotyledons</taxon>
        <taxon>Gunneridae</taxon>
        <taxon>Pentapetalae</taxon>
        <taxon>rosids</taxon>
        <taxon>malvids</taxon>
        <taxon>Myrtales</taxon>
        <taxon>Melastomataceae</taxon>
        <taxon>Melastomatoideae</taxon>
        <taxon>Melastomateae</taxon>
        <taxon>Melastoma</taxon>
    </lineage>
</organism>